<comment type="caution">
    <text evidence="1">The sequence shown here is derived from an EMBL/GenBank/DDBJ whole genome shotgun (WGS) entry which is preliminary data.</text>
</comment>
<evidence type="ECO:0000313" key="2">
    <source>
        <dbReference type="Proteomes" id="UP001396334"/>
    </source>
</evidence>
<dbReference type="Proteomes" id="UP001396334">
    <property type="component" value="Unassembled WGS sequence"/>
</dbReference>
<gene>
    <name evidence="1" type="ORF">V6N11_017968</name>
</gene>
<proteinExistence type="predicted"/>
<evidence type="ECO:0008006" key="3">
    <source>
        <dbReference type="Google" id="ProtNLM"/>
    </source>
</evidence>
<sequence length="191" mass="21726">MTDDYGQWRWNLFEHQFLASVLLRIASVKVLPSGRVSGRICWGLTSTKQFTVRSTYGICSPIHFGPDEQVWRHLTMDGSCWFCGDPWEDIDHVFRRCPIPFSIWLPLIRKDRIEREVVVASVQGSAGTLLGPDKVPVLDRSWWVRISHVGRGGNCDVDWMAKQASSGDLLCHWYLSPPDGISLLLQQDVAD</sequence>
<reference evidence="1 2" key="1">
    <citation type="journal article" date="2024" name="G3 (Bethesda)">
        <title>Genome assembly of Hibiscus sabdariffa L. provides insights into metabolisms of medicinal natural products.</title>
        <authorList>
            <person name="Kim T."/>
        </authorList>
    </citation>
    <scope>NUCLEOTIDE SEQUENCE [LARGE SCALE GENOMIC DNA]</scope>
    <source>
        <strain evidence="1">TK-2024</strain>
        <tissue evidence="1">Old leaves</tissue>
    </source>
</reference>
<keyword evidence="2" id="KW-1185">Reference proteome</keyword>
<name>A0ABR2T610_9ROSI</name>
<protein>
    <recommendedName>
        <fullName evidence="3">Reverse transcriptase zinc-binding domain-containing protein</fullName>
    </recommendedName>
</protein>
<dbReference type="EMBL" id="JBBPBN010000008">
    <property type="protein sequence ID" value="KAK9032926.1"/>
    <property type="molecule type" value="Genomic_DNA"/>
</dbReference>
<accession>A0ABR2T610</accession>
<evidence type="ECO:0000313" key="1">
    <source>
        <dbReference type="EMBL" id="KAK9032926.1"/>
    </source>
</evidence>
<organism evidence="1 2">
    <name type="scientific">Hibiscus sabdariffa</name>
    <name type="common">roselle</name>
    <dbReference type="NCBI Taxonomy" id="183260"/>
    <lineage>
        <taxon>Eukaryota</taxon>
        <taxon>Viridiplantae</taxon>
        <taxon>Streptophyta</taxon>
        <taxon>Embryophyta</taxon>
        <taxon>Tracheophyta</taxon>
        <taxon>Spermatophyta</taxon>
        <taxon>Magnoliopsida</taxon>
        <taxon>eudicotyledons</taxon>
        <taxon>Gunneridae</taxon>
        <taxon>Pentapetalae</taxon>
        <taxon>rosids</taxon>
        <taxon>malvids</taxon>
        <taxon>Malvales</taxon>
        <taxon>Malvaceae</taxon>
        <taxon>Malvoideae</taxon>
        <taxon>Hibiscus</taxon>
    </lineage>
</organism>